<sequence length="135" mass="15314">MQKIQKSIISVASESSLSRAEINVAEPSRAFSELNCSYASRTCAILSIFAQKSAIFFAKWNVSDPPIPAWWVIMPMRWLINDETHPVLEPLSDSTFIIPRCLFLDPTDRHLTRDLENITSGIVCLLTTTLQRLFE</sequence>
<organism evidence="1">
    <name type="scientific">Cyprideis torosa</name>
    <dbReference type="NCBI Taxonomy" id="163714"/>
    <lineage>
        <taxon>Eukaryota</taxon>
        <taxon>Metazoa</taxon>
        <taxon>Ecdysozoa</taxon>
        <taxon>Arthropoda</taxon>
        <taxon>Crustacea</taxon>
        <taxon>Oligostraca</taxon>
        <taxon>Ostracoda</taxon>
        <taxon>Podocopa</taxon>
        <taxon>Podocopida</taxon>
        <taxon>Cytherocopina</taxon>
        <taxon>Cytheroidea</taxon>
        <taxon>Cytherideidae</taxon>
        <taxon>Cyprideis</taxon>
    </lineage>
</organism>
<reference evidence="1" key="1">
    <citation type="submission" date="2020-11" db="EMBL/GenBank/DDBJ databases">
        <authorList>
            <person name="Tran Van P."/>
        </authorList>
    </citation>
    <scope>NUCLEOTIDE SEQUENCE</scope>
</reference>
<protein>
    <submittedName>
        <fullName evidence="1">Uncharacterized protein</fullName>
    </submittedName>
</protein>
<gene>
    <name evidence="1" type="ORF">CTOB1V02_LOCUS11378</name>
</gene>
<evidence type="ECO:0000313" key="1">
    <source>
        <dbReference type="EMBL" id="CAD7233557.1"/>
    </source>
</evidence>
<proteinExistence type="predicted"/>
<dbReference type="EMBL" id="OB666507">
    <property type="protein sequence ID" value="CAD7233557.1"/>
    <property type="molecule type" value="Genomic_DNA"/>
</dbReference>
<feature type="non-terminal residue" evidence="1">
    <location>
        <position position="1"/>
    </location>
</feature>
<name>A0A7R8ZVS2_9CRUS</name>
<accession>A0A7R8ZVS2</accession>
<dbReference type="AlphaFoldDB" id="A0A7R8ZVS2"/>